<dbReference type="InterPro" id="IPR006145">
    <property type="entry name" value="PsdUridine_synth_RsuA/RluA"/>
</dbReference>
<dbReference type="EMBL" id="FXAR01000008">
    <property type="protein sequence ID" value="SMG33966.1"/>
    <property type="molecule type" value="Genomic_DNA"/>
</dbReference>
<feature type="domain" description="Pseudouridine synthase RsuA/RluA-like" evidence="4">
    <location>
        <begin position="81"/>
        <end position="225"/>
    </location>
</feature>
<dbReference type="GO" id="GO:0140098">
    <property type="term" value="F:catalytic activity, acting on RNA"/>
    <property type="evidence" value="ECO:0007669"/>
    <property type="project" value="UniProtKB-ARBA"/>
</dbReference>
<dbReference type="Proteomes" id="UP000193309">
    <property type="component" value="Unassembled WGS sequence"/>
</dbReference>
<dbReference type="GO" id="GO:0000455">
    <property type="term" value="P:enzyme-directed rRNA pseudouridine synthesis"/>
    <property type="evidence" value="ECO:0007669"/>
    <property type="project" value="TreeGrafter"/>
</dbReference>
<dbReference type="OrthoDB" id="9807829at2"/>
<dbReference type="AlphaFoldDB" id="A0A1X7K179"/>
<evidence type="ECO:0000256" key="3">
    <source>
        <dbReference type="ARBA" id="ARBA00033164"/>
    </source>
</evidence>
<dbReference type="InterPro" id="IPR020103">
    <property type="entry name" value="PsdUridine_synth_cat_dom_sf"/>
</dbReference>
<name>A0A1X7K179_9CORY</name>
<protein>
    <recommendedName>
        <fullName evidence="2">RNA pseudouridylate synthase</fullName>
    </recommendedName>
    <alternativeName>
        <fullName evidence="3">RNA-uridine isomerase</fullName>
    </alternativeName>
</protein>
<dbReference type="PROSITE" id="PS01129">
    <property type="entry name" value="PSI_RLU"/>
    <property type="match status" value="1"/>
</dbReference>
<evidence type="ECO:0000256" key="2">
    <source>
        <dbReference type="ARBA" id="ARBA00031870"/>
    </source>
</evidence>
<dbReference type="RefSeq" id="WP_085550183.1">
    <property type="nucleotide sequence ID" value="NZ_FXAR01000008.1"/>
</dbReference>
<dbReference type="InterPro" id="IPR050188">
    <property type="entry name" value="RluA_PseudoU_synthase"/>
</dbReference>
<gene>
    <name evidence="5" type="ORF">SAMN06295981_2086</name>
</gene>
<comment type="catalytic activity">
    <reaction evidence="1">
        <text>a uridine in RNA = a pseudouridine in RNA</text>
        <dbReference type="Rhea" id="RHEA:48348"/>
        <dbReference type="Rhea" id="RHEA-COMP:12068"/>
        <dbReference type="Rhea" id="RHEA-COMP:12069"/>
        <dbReference type="ChEBI" id="CHEBI:65314"/>
        <dbReference type="ChEBI" id="CHEBI:65315"/>
    </reaction>
</comment>
<keyword evidence="6" id="KW-1185">Reference proteome</keyword>
<accession>A0A1X7K179</accession>
<proteinExistence type="predicted"/>
<dbReference type="SUPFAM" id="SSF55120">
    <property type="entry name" value="Pseudouridine synthase"/>
    <property type="match status" value="1"/>
</dbReference>
<sequence length="279" mass="31314">MSDAPLPAREGISPQRVVLRGVVPTDREYWAGAAGDAPYRWGTLLPAGAELDRPQPAWFHPDVPAEAPIPFGYTVLFADEDLVVVDKPPFLPSTSNGRLVRETVQTRLRVEFGEDDIVPLHRLDRLTSGVLVCSRRAATRGAYQRLFQERRVNKLYRARVDGEVTIGGDWQLVVLPLRKRRGERQVTVGDGGVETRTWLRRVGDREVEARPVTGHTHQIRVVLHHLGMPIDGDDTYPVDRGLDLYDFTRELRLRAGAVSFDDPHSGRRRAFHVAAPGWG</sequence>
<reference evidence="6" key="1">
    <citation type="submission" date="2017-04" db="EMBL/GenBank/DDBJ databases">
        <authorList>
            <person name="Varghese N."/>
            <person name="Submissions S."/>
        </authorList>
    </citation>
    <scope>NUCLEOTIDE SEQUENCE [LARGE SCALE GENOMIC DNA]</scope>
    <source>
        <strain evidence="6">VDS</strain>
    </source>
</reference>
<dbReference type="InterPro" id="IPR006224">
    <property type="entry name" value="PsdUridine_synth_RluA-like_CS"/>
</dbReference>
<dbReference type="PANTHER" id="PTHR21600:SF84">
    <property type="entry name" value="PSEUDOURIDINE SYNTHASE RSUA_RLUA-LIKE DOMAIN-CONTAINING PROTEIN"/>
    <property type="match status" value="1"/>
</dbReference>
<dbReference type="GO" id="GO:0009982">
    <property type="term" value="F:pseudouridine synthase activity"/>
    <property type="evidence" value="ECO:0007669"/>
    <property type="project" value="InterPro"/>
</dbReference>
<dbReference type="STRING" id="1610489.SAMN06295981_2086"/>
<dbReference type="PANTHER" id="PTHR21600">
    <property type="entry name" value="MITOCHONDRIAL RNA PSEUDOURIDINE SYNTHASE"/>
    <property type="match status" value="1"/>
</dbReference>
<evidence type="ECO:0000259" key="4">
    <source>
        <dbReference type="Pfam" id="PF00849"/>
    </source>
</evidence>
<dbReference type="GO" id="GO:0003723">
    <property type="term" value="F:RNA binding"/>
    <property type="evidence" value="ECO:0007669"/>
    <property type="project" value="InterPro"/>
</dbReference>
<dbReference type="Gene3D" id="3.30.2350.10">
    <property type="entry name" value="Pseudouridine synthase"/>
    <property type="match status" value="1"/>
</dbReference>
<organism evidence="5 6">
    <name type="scientific">Corynebacterium pollutisoli</name>
    <dbReference type="NCBI Taxonomy" id="1610489"/>
    <lineage>
        <taxon>Bacteria</taxon>
        <taxon>Bacillati</taxon>
        <taxon>Actinomycetota</taxon>
        <taxon>Actinomycetes</taxon>
        <taxon>Mycobacteriales</taxon>
        <taxon>Corynebacteriaceae</taxon>
        <taxon>Corynebacterium</taxon>
    </lineage>
</organism>
<evidence type="ECO:0000256" key="1">
    <source>
        <dbReference type="ARBA" id="ARBA00000073"/>
    </source>
</evidence>
<evidence type="ECO:0000313" key="6">
    <source>
        <dbReference type="Proteomes" id="UP000193309"/>
    </source>
</evidence>
<dbReference type="Pfam" id="PF00849">
    <property type="entry name" value="PseudoU_synth_2"/>
    <property type="match status" value="1"/>
</dbReference>
<evidence type="ECO:0000313" key="5">
    <source>
        <dbReference type="EMBL" id="SMG33966.1"/>
    </source>
</evidence>